<dbReference type="InterPro" id="IPR008217">
    <property type="entry name" value="Ccc1_fam"/>
</dbReference>
<dbReference type="Pfam" id="PF01988">
    <property type="entry name" value="VIT1"/>
    <property type="match status" value="1"/>
</dbReference>
<organism evidence="6 7">
    <name type="scientific">Reyranella soli</name>
    <dbReference type="NCBI Taxonomy" id="1230389"/>
    <lineage>
        <taxon>Bacteria</taxon>
        <taxon>Pseudomonadati</taxon>
        <taxon>Pseudomonadota</taxon>
        <taxon>Alphaproteobacteria</taxon>
        <taxon>Hyphomicrobiales</taxon>
        <taxon>Reyranellaceae</taxon>
        <taxon>Reyranella</taxon>
    </lineage>
</organism>
<accession>A0A512N2X9</accession>
<dbReference type="Proteomes" id="UP000321058">
    <property type="component" value="Unassembled WGS sequence"/>
</dbReference>
<keyword evidence="2 5" id="KW-0812">Transmembrane</keyword>
<dbReference type="GO" id="GO:0005384">
    <property type="term" value="F:manganese ion transmembrane transporter activity"/>
    <property type="evidence" value="ECO:0007669"/>
    <property type="project" value="InterPro"/>
</dbReference>
<evidence type="ECO:0000256" key="3">
    <source>
        <dbReference type="ARBA" id="ARBA00022989"/>
    </source>
</evidence>
<evidence type="ECO:0008006" key="8">
    <source>
        <dbReference type="Google" id="ProtNLM"/>
    </source>
</evidence>
<feature type="transmembrane region" description="Helical" evidence="5">
    <location>
        <begin position="140"/>
        <end position="163"/>
    </location>
</feature>
<evidence type="ECO:0000256" key="5">
    <source>
        <dbReference type="SAM" id="Phobius"/>
    </source>
</evidence>
<gene>
    <name evidence="6" type="ORF">RSO01_05140</name>
</gene>
<name>A0A512N2X9_9HYPH</name>
<evidence type="ECO:0000256" key="2">
    <source>
        <dbReference type="ARBA" id="ARBA00022692"/>
    </source>
</evidence>
<evidence type="ECO:0000313" key="6">
    <source>
        <dbReference type="EMBL" id="GEP53348.1"/>
    </source>
</evidence>
<keyword evidence="4 5" id="KW-0472">Membrane</keyword>
<keyword evidence="7" id="KW-1185">Reference proteome</keyword>
<dbReference type="EMBL" id="BKAJ01000008">
    <property type="protein sequence ID" value="GEP53348.1"/>
    <property type="molecule type" value="Genomic_DNA"/>
</dbReference>
<evidence type="ECO:0000256" key="4">
    <source>
        <dbReference type="ARBA" id="ARBA00023136"/>
    </source>
</evidence>
<dbReference type="RefSeq" id="WP_147145903.1">
    <property type="nucleotide sequence ID" value="NZ_BKAJ01000008.1"/>
</dbReference>
<evidence type="ECO:0000313" key="7">
    <source>
        <dbReference type="Proteomes" id="UP000321058"/>
    </source>
</evidence>
<feature type="transmembrane region" description="Helical" evidence="5">
    <location>
        <begin position="197"/>
        <end position="218"/>
    </location>
</feature>
<dbReference type="OrthoDB" id="978987at2"/>
<feature type="transmembrane region" description="Helical" evidence="5">
    <location>
        <begin position="16"/>
        <end position="36"/>
    </location>
</feature>
<keyword evidence="3 5" id="KW-1133">Transmembrane helix</keyword>
<reference evidence="6 7" key="1">
    <citation type="submission" date="2019-07" db="EMBL/GenBank/DDBJ databases">
        <title>Whole genome shotgun sequence of Reyranella soli NBRC 108950.</title>
        <authorList>
            <person name="Hosoyama A."/>
            <person name="Uohara A."/>
            <person name="Ohji S."/>
            <person name="Ichikawa N."/>
        </authorList>
    </citation>
    <scope>NUCLEOTIDE SEQUENCE [LARGE SCALE GENOMIC DNA]</scope>
    <source>
        <strain evidence="6 7">NBRC 108950</strain>
    </source>
</reference>
<comment type="caution">
    <text evidence="6">The sequence shown here is derived from an EMBL/GenBank/DDBJ whole genome shotgun (WGS) entry which is preliminary data.</text>
</comment>
<proteinExistence type="predicted"/>
<dbReference type="AlphaFoldDB" id="A0A512N2X9"/>
<dbReference type="GO" id="GO:0012505">
    <property type="term" value="C:endomembrane system"/>
    <property type="evidence" value="ECO:0007669"/>
    <property type="project" value="UniProtKB-SubCell"/>
</dbReference>
<comment type="subcellular location">
    <subcellularLocation>
        <location evidence="1">Endomembrane system</location>
        <topology evidence="1">Multi-pass membrane protein</topology>
    </subcellularLocation>
</comment>
<feature type="transmembrane region" description="Helical" evidence="5">
    <location>
        <begin position="169"/>
        <end position="190"/>
    </location>
</feature>
<protein>
    <recommendedName>
        <fullName evidence="8">VIT family protein</fullName>
    </recommendedName>
</protein>
<evidence type="ECO:0000256" key="1">
    <source>
        <dbReference type="ARBA" id="ARBA00004127"/>
    </source>
</evidence>
<feature type="transmembrane region" description="Helical" evidence="5">
    <location>
        <begin position="48"/>
        <end position="72"/>
    </location>
</feature>
<sequence length="220" mass="23805">MIARFVGRYLDPSETLLEVLFGLIMALTITVGARLLSERADIVGVELAVALLGCNVAWGVIDGAFFLLGTIFNRNRRVQFVKRLQAAADETEALAAVRDEFDLQGEPAMRAEDKANLHSSLLQLFRHAGTARAQLRVDDWIAAVLIAVLVSVTAIPGLIPLLLIQDGFVALRMANALQIGLLFFVGYWWAHYSGSNRWLVGLGIALLGTALVLLAVPLGG</sequence>
<dbReference type="GO" id="GO:0030026">
    <property type="term" value="P:intracellular manganese ion homeostasis"/>
    <property type="evidence" value="ECO:0007669"/>
    <property type="project" value="InterPro"/>
</dbReference>